<sequence>MNQSTSRTTKFSPTRSLYTPTPSLDHRQNPIFQLIFSDRGKSVVRNLWVPGAGNEEKGGICRFACVLLACIWVTRVLTCARVL</sequence>
<organism evidence="1 2">
    <name type="scientific">Persea americana</name>
    <name type="common">Avocado</name>
    <dbReference type="NCBI Taxonomy" id="3435"/>
    <lineage>
        <taxon>Eukaryota</taxon>
        <taxon>Viridiplantae</taxon>
        <taxon>Streptophyta</taxon>
        <taxon>Embryophyta</taxon>
        <taxon>Tracheophyta</taxon>
        <taxon>Spermatophyta</taxon>
        <taxon>Magnoliopsida</taxon>
        <taxon>Magnoliidae</taxon>
        <taxon>Laurales</taxon>
        <taxon>Lauraceae</taxon>
        <taxon>Persea</taxon>
    </lineage>
</organism>
<evidence type="ECO:0000313" key="1">
    <source>
        <dbReference type="EMBL" id="KAJ8627092.1"/>
    </source>
</evidence>
<evidence type="ECO:0000313" key="2">
    <source>
        <dbReference type="Proteomes" id="UP001234297"/>
    </source>
</evidence>
<gene>
    <name evidence="1" type="ORF">MRB53_020399</name>
</gene>
<dbReference type="EMBL" id="CM056814">
    <property type="protein sequence ID" value="KAJ8627092.1"/>
    <property type="molecule type" value="Genomic_DNA"/>
</dbReference>
<dbReference type="Proteomes" id="UP001234297">
    <property type="component" value="Chromosome 6"/>
</dbReference>
<protein>
    <submittedName>
        <fullName evidence="1">Uncharacterized protein</fullName>
    </submittedName>
</protein>
<proteinExistence type="predicted"/>
<accession>A0ACC2L1W6</accession>
<keyword evidence="2" id="KW-1185">Reference proteome</keyword>
<name>A0ACC2L1W6_PERAE</name>
<comment type="caution">
    <text evidence="1">The sequence shown here is derived from an EMBL/GenBank/DDBJ whole genome shotgun (WGS) entry which is preliminary data.</text>
</comment>
<reference evidence="1 2" key="1">
    <citation type="journal article" date="2022" name="Hortic Res">
        <title>A haplotype resolved chromosomal level avocado genome allows analysis of novel avocado genes.</title>
        <authorList>
            <person name="Nath O."/>
            <person name="Fletcher S.J."/>
            <person name="Hayward A."/>
            <person name="Shaw L.M."/>
            <person name="Masouleh A.K."/>
            <person name="Furtado A."/>
            <person name="Henry R.J."/>
            <person name="Mitter N."/>
        </authorList>
    </citation>
    <scope>NUCLEOTIDE SEQUENCE [LARGE SCALE GENOMIC DNA]</scope>
    <source>
        <strain evidence="2">cv. Hass</strain>
    </source>
</reference>